<dbReference type="OrthoDB" id="5985073at2759"/>
<evidence type="ECO:0000256" key="4">
    <source>
        <dbReference type="ARBA" id="ARBA00022989"/>
    </source>
</evidence>
<reference evidence="9 10" key="1">
    <citation type="submission" date="2014-02" db="EMBL/GenBank/DDBJ databases">
        <title>Transposable element dynamics among asymbiotic and ectomycorrhizal Amanita fungi.</title>
        <authorList>
            <consortium name="DOE Joint Genome Institute"/>
            <person name="Hess J."/>
            <person name="Skrede I."/>
            <person name="Wolfe B."/>
            <person name="LaButti K."/>
            <person name="Ohm R.A."/>
            <person name="Grigoriev I.V."/>
            <person name="Pringle A."/>
        </authorList>
    </citation>
    <scope>NUCLEOTIDE SEQUENCE [LARGE SCALE GENOMIC DNA]</scope>
    <source>
        <strain evidence="9 10">SKay4041</strain>
    </source>
</reference>
<evidence type="ECO:0000313" key="10">
    <source>
        <dbReference type="Proteomes" id="UP000242287"/>
    </source>
</evidence>
<keyword evidence="2" id="KW-0812">Transmembrane</keyword>
<evidence type="ECO:0000313" key="9">
    <source>
        <dbReference type="EMBL" id="PFH53537.1"/>
    </source>
</evidence>
<protein>
    <recommendedName>
        <fullName evidence="8">WSC domain-containing protein</fullName>
    </recommendedName>
</protein>
<evidence type="ECO:0000256" key="3">
    <source>
        <dbReference type="ARBA" id="ARBA00022729"/>
    </source>
</evidence>
<evidence type="ECO:0000256" key="1">
    <source>
        <dbReference type="ARBA" id="ARBA00004167"/>
    </source>
</evidence>
<dbReference type="PANTHER" id="PTHR24269">
    <property type="entry name" value="KREMEN PROTEIN"/>
    <property type="match status" value="1"/>
</dbReference>
<keyword evidence="10" id="KW-1185">Reference proteome</keyword>
<keyword evidence="4" id="KW-1133">Transmembrane helix</keyword>
<dbReference type="GO" id="GO:0005886">
    <property type="term" value="C:plasma membrane"/>
    <property type="evidence" value="ECO:0007669"/>
    <property type="project" value="TreeGrafter"/>
</dbReference>
<dbReference type="InterPro" id="IPR051836">
    <property type="entry name" value="Kremen_rcpt"/>
</dbReference>
<evidence type="ECO:0000256" key="6">
    <source>
        <dbReference type="ARBA" id="ARBA00023180"/>
    </source>
</evidence>
<evidence type="ECO:0000256" key="2">
    <source>
        <dbReference type="ARBA" id="ARBA00022692"/>
    </source>
</evidence>
<dbReference type="EMBL" id="KZ301973">
    <property type="protein sequence ID" value="PFH53537.1"/>
    <property type="molecule type" value="Genomic_DNA"/>
</dbReference>
<dbReference type="PROSITE" id="PS51212">
    <property type="entry name" value="WSC"/>
    <property type="match status" value="2"/>
</dbReference>
<feature type="domain" description="WSC" evidence="8">
    <location>
        <begin position="189"/>
        <end position="283"/>
    </location>
</feature>
<evidence type="ECO:0000256" key="5">
    <source>
        <dbReference type="ARBA" id="ARBA00023136"/>
    </source>
</evidence>
<feature type="domain" description="WSC" evidence="8">
    <location>
        <begin position="95"/>
        <end position="176"/>
    </location>
</feature>
<sequence>MRLGLILVAIRLLYDINTAGQSDPELIYPKCKSATRKMTANERPEAVWAEVLYAQDYSVHFLHSLMFLILVAATLLIFPSERILAQSVPSLLPGNWSFIGCYTDISTSRTLLASQTVSDAMTVESCIEFCVTNNYDYAGVEFSRQRANLADCSLPCSGNATETCGGSNRMNMFYSGQPVPEIVQTVGEWWTYRGCFTDTVEVRTLGVAVNIPGGVNAESCTAACEALGGYKLAGLEFGHECWCDDELDAGAQHVSDQDCTMICDADHLEFCGNANRISIYASNKSSQSGIPHSCNSTNLANFTLQAVYTIPPTSAPPSLPLKPVLVELVPGITWTLLSACSNCCSEWPNFSLQNSIVFPKSPANPNQFMSSAGIADGESPSFVASMPAFPGFQGYCTMEMSAGRPVLAFSGKMDAFSLCKNDTANGRLDVVFSPVTGHPHYSLANCSPVMIEVVT</sequence>
<dbReference type="AlphaFoldDB" id="A0A2A9NYG4"/>
<gene>
    <name evidence="9" type="ORF">AMATHDRAFT_1191</name>
</gene>
<keyword evidence="5" id="KW-0472">Membrane</keyword>
<keyword evidence="6" id="KW-0325">Glycoprotein</keyword>
<proteinExistence type="predicted"/>
<dbReference type="SMART" id="SM00321">
    <property type="entry name" value="WSC"/>
    <property type="match status" value="2"/>
</dbReference>
<dbReference type="STRING" id="703135.A0A2A9NYG4"/>
<dbReference type="PANTHER" id="PTHR24269:SF16">
    <property type="entry name" value="PROTEIN SLG1"/>
    <property type="match status" value="1"/>
</dbReference>
<dbReference type="InterPro" id="IPR002889">
    <property type="entry name" value="WSC_carb-bd"/>
</dbReference>
<evidence type="ECO:0000256" key="7">
    <source>
        <dbReference type="SAM" id="SignalP"/>
    </source>
</evidence>
<comment type="subcellular location">
    <subcellularLocation>
        <location evidence="1">Membrane</location>
        <topology evidence="1">Single-pass membrane protein</topology>
    </subcellularLocation>
</comment>
<evidence type="ECO:0000259" key="8">
    <source>
        <dbReference type="PROSITE" id="PS51212"/>
    </source>
</evidence>
<dbReference type="Pfam" id="PF01822">
    <property type="entry name" value="WSC"/>
    <property type="match status" value="2"/>
</dbReference>
<dbReference type="Proteomes" id="UP000242287">
    <property type="component" value="Unassembled WGS sequence"/>
</dbReference>
<name>A0A2A9NYG4_9AGAR</name>
<feature type="chain" id="PRO_5012405625" description="WSC domain-containing protein" evidence="7">
    <location>
        <begin position="20"/>
        <end position="455"/>
    </location>
</feature>
<keyword evidence="3 7" id="KW-0732">Signal</keyword>
<feature type="signal peptide" evidence="7">
    <location>
        <begin position="1"/>
        <end position="19"/>
    </location>
</feature>
<accession>A0A2A9NYG4</accession>
<organism evidence="9 10">
    <name type="scientific">Amanita thiersii Skay4041</name>
    <dbReference type="NCBI Taxonomy" id="703135"/>
    <lineage>
        <taxon>Eukaryota</taxon>
        <taxon>Fungi</taxon>
        <taxon>Dikarya</taxon>
        <taxon>Basidiomycota</taxon>
        <taxon>Agaricomycotina</taxon>
        <taxon>Agaricomycetes</taxon>
        <taxon>Agaricomycetidae</taxon>
        <taxon>Agaricales</taxon>
        <taxon>Pluteineae</taxon>
        <taxon>Amanitaceae</taxon>
        <taxon>Amanita</taxon>
    </lineage>
</organism>